<dbReference type="InParanoid" id="A0A166AQ39"/>
<reference evidence="4 5" key="1">
    <citation type="journal article" date="2016" name="Mol. Biol. Evol.">
        <title>Comparative Genomics of Early-Diverging Mushroom-Forming Fungi Provides Insights into the Origins of Lignocellulose Decay Capabilities.</title>
        <authorList>
            <person name="Nagy L.G."/>
            <person name="Riley R."/>
            <person name="Tritt A."/>
            <person name="Adam C."/>
            <person name="Daum C."/>
            <person name="Floudas D."/>
            <person name="Sun H."/>
            <person name="Yadav J.S."/>
            <person name="Pangilinan J."/>
            <person name="Larsson K.H."/>
            <person name="Matsuura K."/>
            <person name="Barry K."/>
            <person name="Labutti K."/>
            <person name="Kuo R."/>
            <person name="Ohm R.A."/>
            <person name="Bhattacharya S.S."/>
            <person name="Shirouzu T."/>
            <person name="Yoshinaga Y."/>
            <person name="Martin F.M."/>
            <person name="Grigoriev I.V."/>
            <person name="Hibbett D.S."/>
        </authorList>
    </citation>
    <scope>NUCLEOTIDE SEQUENCE [LARGE SCALE GENOMIC DNA]</scope>
    <source>
        <strain evidence="4 5">HHB12029</strain>
    </source>
</reference>
<dbReference type="SUPFAM" id="SSF53474">
    <property type="entry name" value="alpha/beta-Hydrolases"/>
    <property type="match status" value="1"/>
</dbReference>
<keyword evidence="5" id="KW-1185">Reference proteome</keyword>
<evidence type="ECO:0000313" key="5">
    <source>
        <dbReference type="Proteomes" id="UP000077266"/>
    </source>
</evidence>
<evidence type="ECO:0000313" key="4">
    <source>
        <dbReference type="EMBL" id="KZV94079.1"/>
    </source>
</evidence>
<dbReference type="GO" id="GO:0008236">
    <property type="term" value="F:serine-type peptidase activity"/>
    <property type="evidence" value="ECO:0007669"/>
    <property type="project" value="InterPro"/>
</dbReference>
<dbReference type="Pfam" id="PF00326">
    <property type="entry name" value="Peptidase_S9"/>
    <property type="match status" value="1"/>
</dbReference>
<dbReference type="OrthoDB" id="449091at2759"/>
<protein>
    <recommendedName>
        <fullName evidence="3">Peptidase S9 prolyl oligopeptidase catalytic domain-containing protein</fullName>
    </recommendedName>
</protein>
<sequence length="933" mass="100844">MALDTSASTQQVLSQHDAAPRPSSWTARLGRDWDVLGPFPIRAREQHLLSPAFPLQGSEISPVFQRNDTKTWSTALTDGGLVHWSDVVQDDNGHLSVSFPAVRWEAIRATEGWAALQHHALLHTTLTVTPPASSDSQDATVQPHLLVNAIQASFFAFLPRDRDASYVPQWHAGNIYAYPRAPKQAIPLPALSLTEETTFDVLLSADYEIRLFGDPQSRGSELPIIEIDFSVELEQEDSVSRERQLDVVPDFVDGFAFGDVLGLGLRNADSATTWEVLSIRVADAEVASAALSLVQERPVRIAPLQSRVLAVKIEQGILLAVDELAIEVELRNVNDVAGTAKPSTLRTTLSLRHFDSVSLLQKELPALSATHMLGGSPVQMLVIPPTHESNALPIVYLHGAGVEIDMPDLPTSIPRQPHSWITYPSGRTSWGFDWHGPSARHALSAAPALARILASHPTFSSRPSFAEDGRFVLVGHSNGGQGAWFVAARNPDRVAAVMPAAAYMKSQAYIAWSLERGAHYVDPILGAVLKASMTGDDNDLLVGNLVGKKVLALHGGADENVPTWHTRELVSVLRNWASTNSSDTDTGSVDFVEMPGKPHWYPDYFARIPEALDFLETAVRLSPDVSSAPVGPGSKWTMTVAWPHESGSMYGFRVLELEVPGRLARLTVEWTNSYTVKIKTSNVRSFSFPLGQLLAAGTIEESQVVVDGVPVPLRAASGSLPVILSKTGTRSWEIHPASRSPTRPVGPVSHALDTASTITIVVPNDAHDSQCRSAALRLSNALLTYLALDVQIVSAADATARVENGTTIVLSAGEDEFNDYIPHSLGDGATPFSIEPGKITLSGYTIDDPSTGALFAHPHTGRPGSRTVYVVGTDASGFERALRLFPWRTGIPVPEWIVIGQDADSMAAGGVLGAGFWDRSGSMDQQYLAWTAW</sequence>
<name>A0A166AQ39_EXIGL</name>
<evidence type="ECO:0000256" key="1">
    <source>
        <dbReference type="ARBA" id="ARBA00022729"/>
    </source>
</evidence>
<dbReference type="PANTHER" id="PTHR43037:SF4">
    <property type="entry name" value="PEPTIDASE S9 PROLYL OLIGOPEPTIDASE CATALYTIC DOMAIN-CONTAINING PROTEIN"/>
    <property type="match status" value="1"/>
</dbReference>
<feature type="region of interest" description="Disordered" evidence="2">
    <location>
        <begin position="1"/>
        <end position="25"/>
    </location>
</feature>
<keyword evidence="1" id="KW-0732">Signal</keyword>
<dbReference type="STRING" id="1314781.A0A166AQ39"/>
<dbReference type="Gene3D" id="3.40.50.1820">
    <property type="entry name" value="alpha/beta hydrolase"/>
    <property type="match status" value="1"/>
</dbReference>
<dbReference type="InterPro" id="IPR050955">
    <property type="entry name" value="Plant_Biomass_Hydrol_Est"/>
</dbReference>
<gene>
    <name evidence="4" type="ORF">EXIGLDRAFT_737520</name>
</gene>
<dbReference type="InterPro" id="IPR001375">
    <property type="entry name" value="Peptidase_S9_cat"/>
</dbReference>
<dbReference type="InterPro" id="IPR029058">
    <property type="entry name" value="AB_hydrolase_fold"/>
</dbReference>
<dbReference type="EMBL" id="KV425979">
    <property type="protein sequence ID" value="KZV94079.1"/>
    <property type="molecule type" value="Genomic_DNA"/>
</dbReference>
<feature type="compositionally biased region" description="Polar residues" evidence="2">
    <location>
        <begin position="1"/>
        <end position="14"/>
    </location>
</feature>
<accession>A0A166AQ39</accession>
<dbReference type="AlphaFoldDB" id="A0A166AQ39"/>
<feature type="domain" description="Peptidase S9 prolyl oligopeptidase catalytic" evidence="3">
    <location>
        <begin position="461"/>
        <end position="602"/>
    </location>
</feature>
<organism evidence="4 5">
    <name type="scientific">Exidia glandulosa HHB12029</name>
    <dbReference type="NCBI Taxonomy" id="1314781"/>
    <lineage>
        <taxon>Eukaryota</taxon>
        <taxon>Fungi</taxon>
        <taxon>Dikarya</taxon>
        <taxon>Basidiomycota</taxon>
        <taxon>Agaricomycotina</taxon>
        <taxon>Agaricomycetes</taxon>
        <taxon>Auriculariales</taxon>
        <taxon>Exidiaceae</taxon>
        <taxon>Exidia</taxon>
    </lineage>
</organism>
<dbReference type="Proteomes" id="UP000077266">
    <property type="component" value="Unassembled WGS sequence"/>
</dbReference>
<dbReference type="GO" id="GO:0006508">
    <property type="term" value="P:proteolysis"/>
    <property type="evidence" value="ECO:0007669"/>
    <property type="project" value="InterPro"/>
</dbReference>
<dbReference type="PANTHER" id="PTHR43037">
    <property type="entry name" value="UNNAMED PRODUCT-RELATED"/>
    <property type="match status" value="1"/>
</dbReference>
<proteinExistence type="predicted"/>
<evidence type="ECO:0000256" key="2">
    <source>
        <dbReference type="SAM" id="MobiDB-lite"/>
    </source>
</evidence>
<evidence type="ECO:0000259" key="3">
    <source>
        <dbReference type="Pfam" id="PF00326"/>
    </source>
</evidence>